<name>A0AAV8XB10_9CUCU</name>
<keyword evidence="7 10" id="KW-0472">Membrane</keyword>
<dbReference type="PANTHER" id="PTHR24248:SF66">
    <property type="entry name" value="OCTOPAMINE RECEPTOR BETA-3R"/>
    <property type="match status" value="1"/>
</dbReference>
<evidence type="ECO:0000256" key="2">
    <source>
        <dbReference type="ARBA" id="ARBA00010663"/>
    </source>
</evidence>
<evidence type="ECO:0000256" key="9">
    <source>
        <dbReference type="ARBA" id="ARBA00023224"/>
    </source>
</evidence>
<evidence type="ECO:0000256" key="3">
    <source>
        <dbReference type="ARBA" id="ARBA00022475"/>
    </source>
</evidence>
<dbReference type="AlphaFoldDB" id="A0AAV8XB10"/>
<keyword evidence="9" id="KW-0807">Transducer</keyword>
<dbReference type="EMBL" id="JAPWTK010000860">
    <property type="protein sequence ID" value="KAJ8935606.1"/>
    <property type="molecule type" value="Genomic_DNA"/>
</dbReference>
<keyword evidence="3" id="KW-1003">Cell membrane</keyword>
<dbReference type="GO" id="GO:0043410">
    <property type="term" value="P:positive regulation of MAPK cascade"/>
    <property type="evidence" value="ECO:0007669"/>
    <property type="project" value="TreeGrafter"/>
</dbReference>
<protein>
    <recommendedName>
        <fullName evidence="11">G-protein coupled receptors family 1 profile domain-containing protein</fullName>
    </recommendedName>
</protein>
<keyword evidence="4 10" id="KW-0812">Transmembrane</keyword>
<dbReference type="PANTHER" id="PTHR24248">
    <property type="entry name" value="ADRENERGIC RECEPTOR-RELATED G-PROTEIN COUPLED RECEPTOR"/>
    <property type="match status" value="1"/>
</dbReference>
<dbReference type="Pfam" id="PF00001">
    <property type="entry name" value="7tm_1"/>
    <property type="match status" value="1"/>
</dbReference>
<dbReference type="SUPFAM" id="SSF81321">
    <property type="entry name" value="Family A G protein-coupled receptor-like"/>
    <property type="match status" value="1"/>
</dbReference>
<evidence type="ECO:0000256" key="5">
    <source>
        <dbReference type="ARBA" id="ARBA00022989"/>
    </source>
</evidence>
<evidence type="ECO:0000256" key="7">
    <source>
        <dbReference type="ARBA" id="ARBA00023136"/>
    </source>
</evidence>
<dbReference type="GO" id="GO:0005886">
    <property type="term" value="C:plasma membrane"/>
    <property type="evidence" value="ECO:0007669"/>
    <property type="project" value="UniProtKB-SubCell"/>
</dbReference>
<reference evidence="12" key="1">
    <citation type="journal article" date="2023" name="Insect Mol. Biol.">
        <title>Genome sequencing provides insights into the evolution of gene families encoding plant cell wall-degrading enzymes in longhorned beetles.</title>
        <authorList>
            <person name="Shin N.R."/>
            <person name="Okamura Y."/>
            <person name="Kirsch R."/>
            <person name="Pauchet Y."/>
        </authorList>
    </citation>
    <scope>NUCLEOTIDE SEQUENCE</scope>
    <source>
        <strain evidence="12">AMC_N1</strain>
    </source>
</reference>
<accession>A0AAV8XB10</accession>
<dbReference type="GO" id="GO:0071880">
    <property type="term" value="P:adenylate cyclase-activating adrenergic receptor signaling pathway"/>
    <property type="evidence" value="ECO:0007669"/>
    <property type="project" value="TreeGrafter"/>
</dbReference>
<evidence type="ECO:0000259" key="11">
    <source>
        <dbReference type="PROSITE" id="PS50262"/>
    </source>
</evidence>
<proteinExistence type="inferred from homology"/>
<keyword evidence="5 10" id="KW-1133">Transmembrane helix</keyword>
<keyword evidence="13" id="KW-1185">Reference proteome</keyword>
<comment type="subcellular location">
    <subcellularLocation>
        <location evidence="1">Cell membrane</location>
        <topology evidence="1">Multi-pass membrane protein</topology>
    </subcellularLocation>
</comment>
<organism evidence="12 13">
    <name type="scientific">Aromia moschata</name>
    <dbReference type="NCBI Taxonomy" id="1265417"/>
    <lineage>
        <taxon>Eukaryota</taxon>
        <taxon>Metazoa</taxon>
        <taxon>Ecdysozoa</taxon>
        <taxon>Arthropoda</taxon>
        <taxon>Hexapoda</taxon>
        <taxon>Insecta</taxon>
        <taxon>Pterygota</taxon>
        <taxon>Neoptera</taxon>
        <taxon>Endopterygota</taxon>
        <taxon>Coleoptera</taxon>
        <taxon>Polyphaga</taxon>
        <taxon>Cucujiformia</taxon>
        <taxon>Chrysomeloidea</taxon>
        <taxon>Cerambycidae</taxon>
        <taxon>Cerambycinae</taxon>
        <taxon>Callichromatini</taxon>
        <taxon>Aromia</taxon>
    </lineage>
</organism>
<comment type="caution">
    <text evidence="12">The sequence shown here is derived from an EMBL/GenBank/DDBJ whole genome shotgun (WGS) entry which is preliminary data.</text>
</comment>
<dbReference type="PROSITE" id="PS50262">
    <property type="entry name" value="G_PROTEIN_RECEP_F1_2"/>
    <property type="match status" value="1"/>
</dbReference>
<keyword evidence="8" id="KW-0675">Receptor</keyword>
<dbReference type="InterPro" id="IPR017452">
    <property type="entry name" value="GPCR_Rhodpsn_7TM"/>
</dbReference>
<evidence type="ECO:0000256" key="4">
    <source>
        <dbReference type="ARBA" id="ARBA00022692"/>
    </source>
</evidence>
<dbReference type="Proteomes" id="UP001162162">
    <property type="component" value="Unassembled WGS sequence"/>
</dbReference>
<keyword evidence="6" id="KW-0297">G-protein coupled receptor</keyword>
<evidence type="ECO:0000256" key="1">
    <source>
        <dbReference type="ARBA" id="ARBA00004651"/>
    </source>
</evidence>
<feature type="domain" description="G-protein coupled receptors family 1 profile" evidence="11">
    <location>
        <begin position="29"/>
        <end position="80"/>
    </location>
</feature>
<dbReference type="PRINTS" id="PR00237">
    <property type="entry name" value="GPCRRHODOPSN"/>
</dbReference>
<evidence type="ECO:0000256" key="10">
    <source>
        <dbReference type="SAM" id="Phobius"/>
    </source>
</evidence>
<evidence type="ECO:0000313" key="13">
    <source>
        <dbReference type="Proteomes" id="UP001162162"/>
    </source>
</evidence>
<feature type="transmembrane region" description="Helical" evidence="10">
    <location>
        <begin position="29"/>
        <end position="52"/>
    </location>
</feature>
<evidence type="ECO:0000256" key="8">
    <source>
        <dbReference type="ARBA" id="ARBA00023170"/>
    </source>
</evidence>
<dbReference type="InterPro" id="IPR000276">
    <property type="entry name" value="GPCR_Rhodpsn"/>
</dbReference>
<feature type="transmembrane region" description="Helical" evidence="10">
    <location>
        <begin position="64"/>
        <end position="82"/>
    </location>
</feature>
<comment type="similarity">
    <text evidence="2">Belongs to the G-protein coupled receptor 1 family.</text>
</comment>
<dbReference type="Gene3D" id="1.20.1070.10">
    <property type="entry name" value="Rhodopsin 7-helix transmembrane proteins"/>
    <property type="match status" value="1"/>
</dbReference>
<sequence>MLSVHDDHRIGSVQARVIHIPSVIVEKNVMLLILGCFTICWLPYFVVTLYARATGNTSPTLYEVFFNLAVANSCMNPLIYAWKNKNFRKAFLCIVKCHKPTSLSSTNFVTNHVPSKKNSINGICNMACQQEEIVQCELNMEMHTTTISQISNTTNCNNTIYIISFTVAIHFLSFTMCPVQSVVLGEEIYYTPYRNTCKF</sequence>
<evidence type="ECO:0000313" key="12">
    <source>
        <dbReference type="EMBL" id="KAJ8935606.1"/>
    </source>
</evidence>
<gene>
    <name evidence="12" type="ORF">NQ318_017344</name>
</gene>
<evidence type="ECO:0000256" key="6">
    <source>
        <dbReference type="ARBA" id="ARBA00023040"/>
    </source>
</evidence>
<dbReference type="GO" id="GO:0004930">
    <property type="term" value="F:G protein-coupled receptor activity"/>
    <property type="evidence" value="ECO:0007669"/>
    <property type="project" value="UniProtKB-KW"/>
</dbReference>